<sequence length="253" mass="28444">MRLQIASDLYHQFEGEGLATARPLRVVENVDYLVLAGSVHAGAEVLRLYGRAPVPVLFVHGCGELRGRSMPGLRRELAKGAAGTMVRYLERKTIRNETARILGCCLWSAYEGGPFSFSESMSDANRTLTDHRLIRRGNQPLRVRDALNEHIRSRKWLETQLSTPFDGITIVISHFAPSYRSLPAYMRETPAAAWYASALDSLVQMADVWIHGRVPDTVDYAVRSTRVVCNARGLPWETNLPRRQFDSAFTIDV</sequence>
<dbReference type="PANTHER" id="PTHR37844">
    <property type="entry name" value="SER/THR PROTEIN PHOSPHATASE SUPERFAMILY (AFU_ORTHOLOGUE AFUA_1G14840)"/>
    <property type="match status" value="1"/>
</dbReference>
<dbReference type="Proteomes" id="UP000198900">
    <property type="component" value="Unassembled WGS sequence"/>
</dbReference>
<name>A0A7Z7FN53_9BURK</name>
<dbReference type="AlphaFoldDB" id="A0A7Z7FN53"/>
<dbReference type="SUPFAM" id="SSF56300">
    <property type="entry name" value="Metallo-dependent phosphatases"/>
    <property type="match status" value="1"/>
</dbReference>
<keyword evidence="2" id="KW-1185">Reference proteome</keyword>
<reference evidence="1" key="1">
    <citation type="submission" date="2016-10" db="EMBL/GenBank/DDBJ databases">
        <authorList>
            <person name="Varghese N."/>
            <person name="Submissions S."/>
        </authorList>
    </citation>
    <scope>NUCLEOTIDE SEQUENCE [LARGE SCALE GENOMIC DNA]</scope>
    <source>
        <strain evidence="1">YR281</strain>
    </source>
</reference>
<evidence type="ECO:0000313" key="1">
    <source>
        <dbReference type="EMBL" id="SDJ35922.1"/>
    </source>
</evidence>
<evidence type="ECO:0008006" key="3">
    <source>
        <dbReference type="Google" id="ProtNLM"/>
    </source>
</evidence>
<gene>
    <name evidence="1" type="ORF">SAMN04487926_1455</name>
</gene>
<evidence type="ECO:0000313" key="2">
    <source>
        <dbReference type="Proteomes" id="UP000198900"/>
    </source>
</evidence>
<dbReference type="InterPro" id="IPR029052">
    <property type="entry name" value="Metallo-depent_PP-like"/>
</dbReference>
<dbReference type="EMBL" id="FNDI01000045">
    <property type="protein sequence ID" value="SDJ35922.1"/>
    <property type="molecule type" value="Genomic_DNA"/>
</dbReference>
<comment type="caution">
    <text evidence="1">The sequence shown here is derived from an EMBL/GenBank/DDBJ whole genome shotgun (WGS) entry which is preliminary data.</text>
</comment>
<dbReference type="PANTHER" id="PTHR37844:SF2">
    <property type="entry name" value="SER_THR PROTEIN PHOSPHATASE SUPERFAMILY (AFU_ORTHOLOGUE AFUA_1G14840)"/>
    <property type="match status" value="1"/>
</dbReference>
<protein>
    <recommendedName>
        <fullName evidence="3">Metallophosphoesterase</fullName>
    </recommendedName>
</protein>
<proteinExistence type="predicted"/>
<accession>A0A7Z7FN53</accession>
<organism evidence="1 2">
    <name type="scientific">Paraburkholderia steynii</name>
    <dbReference type="NCBI Taxonomy" id="1245441"/>
    <lineage>
        <taxon>Bacteria</taxon>
        <taxon>Pseudomonadati</taxon>
        <taxon>Pseudomonadota</taxon>
        <taxon>Betaproteobacteria</taxon>
        <taxon>Burkholderiales</taxon>
        <taxon>Burkholderiaceae</taxon>
        <taxon>Paraburkholderia</taxon>
    </lineage>
</organism>